<name>A0ABR7F3F2_9FIRM</name>
<evidence type="ECO:0000313" key="2">
    <source>
        <dbReference type="Proteomes" id="UP000597877"/>
    </source>
</evidence>
<dbReference type="EMBL" id="JACOOZ010000003">
    <property type="protein sequence ID" value="MBC5667330.1"/>
    <property type="molecule type" value="Genomic_DNA"/>
</dbReference>
<organism evidence="1 2">
    <name type="scientific">Eubacterium segne</name>
    <dbReference type="NCBI Taxonomy" id="2763045"/>
    <lineage>
        <taxon>Bacteria</taxon>
        <taxon>Bacillati</taxon>
        <taxon>Bacillota</taxon>
        <taxon>Clostridia</taxon>
        <taxon>Eubacteriales</taxon>
        <taxon>Eubacteriaceae</taxon>
        <taxon>Eubacterium</taxon>
    </lineage>
</organism>
<proteinExistence type="predicted"/>
<dbReference type="RefSeq" id="WP_186840114.1">
    <property type="nucleotide sequence ID" value="NZ_JACOOZ010000003.1"/>
</dbReference>
<reference evidence="1 2" key="1">
    <citation type="submission" date="2020-08" db="EMBL/GenBank/DDBJ databases">
        <title>Genome public.</title>
        <authorList>
            <person name="Liu C."/>
            <person name="Sun Q."/>
        </authorList>
    </citation>
    <scope>NUCLEOTIDE SEQUENCE [LARGE SCALE GENOMIC DNA]</scope>
    <source>
        <strain evidence="1 2">BX4</strain>
    </source>
</reference>
<gene>
    <name evidence="1" type="ORF">H8S00_04930</name>
</gene>
<accession>A0ABR7F3F2</accession>
<evidence type="ECO:0000313" key="1">
    <source>
        <dbReference type="EMBL" id="MBC5667330.1"/>
    </source>
</evidence>
<sequence length="96" mass="12025">MFNMWKPYPKNNPKKRGWYICSIRYGKDPNQAYVMDLFWDEKMKQWKDNRRLDVYNTYKVYGYNNETRLEDKRIYKDNVCFRTDVIAFKKLPKIYK</sequence>
<dbReference type="Proteomes" id="UP000597877">
    <property type="component" value="Unassembled WGS sequence"/>
</dbReference>
<protein>
    <submittedName>
        <fullName evidence="1">Uncharacterized protein</fullName>
    </submittedName>
</protein>
<keyword evidence="2" id="KW-1185">Reference proteome</keyword>
<comment type="caution">
    <text evidence="1">The sequence shown here is derived from an EMBL/GenBank/DDBJ whole genome shotgun (WGS) entry which is preliminary data.</text>
</comment>